<feature type="compositionally biased region" description="Basic and acidic residues" evidence="1">
    <location>
        <begin position="97"/>
        <end position="106"/>
    </location>
</feature>
<sequence length="119" mass="14101">MVPTLIPNCLWTFRWQHGRQRRRVRPSRQAKDLFHAFWQTSRCLISTRLRVSLSLAVETFILSEILHSAVYNTQEAHLSQLLRAWLPGLSHVARPMARSERRRQNERPPLVLAEPRQNR</sequence>
<feature type="region of interest" description="Disordered" evidence="1">
    <location>
        <begin position="96"/>
        <end position="119"/>
    </location>
</feature>
<keyword evidence="3" id="KW-1185">Reference proteome</keyword>
<protein>
    <submittedName>
        <fullName evidence="2">Uncharacterized protein</fullName>
    </submittedName>
</protein>
<evidence type="ECO:0000313" key="2">
    <source>
        <dbReference type="EMBL" id="KAF2119200.1"/>
    </source>
</evidence>
<dbReference type="AlphaFoldDB" id="A0A6A5ZI04"/>
<name>A0A6A5ZI04_9PLEO</name>
<evidence type="ECO:0000256" key="1">
    <source>
        <dbReference type="SAM" id="MobiDB-lite"/>
    </source>
</evidence>
<accession>A0A6A5ZI04</accession>
<gene>
    <name evidence="2" type="ORF">BDV96DRAFT_340641</name>
</gene>
<proteinExistence type="predicted"/>
<dbReference type="EMBL" id="ML977315">
    <property type="protein sequence ID" value="KAF2119200.1"/>
    <property type="molecule type" value="Genomic_DNA"/>
</dbReference>
<organism evidence="2 3">
    <name type="scientific">Lophiotrema nucula</name>
    <dbReference type="NCBI Taxonomy" id="690887"/>
    <lineage>
        <taxon>Eukaryota</taxon>
        <taxon>Fungi</taxon>
        <taxon>Dikarya</taxon>
        <taxon>Ascomycota</taxon>
        <taxon>Pezizomycotina</taxon>
        <taxon>Dothideomycetes</taxon>
        <taxon>Pleosporomycetidae</taxon>
        <taxon>Pleosporales</taxon>
        <taxon>Lophiotremataceae</taxon>
        <taxon>Lophiotrema</taxon>
    </lineage>
</organism>
<evidence type="ECO:0000313" key="3">
    <source>
        <dbReference type="Proteomes" id="UP000799770"/>
    </source>
</evidence>
<dbReference type="Proteomes" id="UP000799770">
    <property type="component" value="Unassembled WGS sequence"/>
</dbReference>
<reference evidence="2" key="1">
    <citation type="journal article" date="2020" name="Stud. Mycol.">
        <title>101 Dothideomycetes genomes: a test case for predicting lifestyles and emergence of pathogens.</title>
        <authorList>
            <person name="Haridas S."/>
            <person name="Albert R."/>
            <person name="Binder M."/>
            <person name="Bloem J."/>
            <person name="Labutti K."/>
            <person name="Salamov A."/>
            <person name="Andreopoulos B."/>
            <person name="Baker S."/>
            <person name="Barry K."/>
            <person name="Bills G."/>
            <person name="Bluhm B."/>
            <person name="Cannon C."/>
            <person name="Castanera R."/>
            <person name="Culley D."/>
            <person name="Daum C."/>
            <person name="Ezra D."/>
            <person name="Gonzalez J."/>
            <person name="Henrissat B."/>
            <person name="Kuo A."/>
            <person name="Liang C."/>
            <person name="Lipzen A."/>
            <person name="Lutzoni F."/>
            <person name="Magnuson J."/>
            <person name="Mondo S."/>
            <person name="Nolan M."/>
            <person name="Ohm R."/>
            <person name="Pangilinan J."/>
            <person name="Park H.-J."/>
            <person name="Ramirez L."/>
            <person name="Alfaro M."/>
            <person name="Sun H."/>
            <person name="Tritt A."/>
            <person name="Yoshinaga Y."/>
            <person name="Zwiers L.-H."/>
            <person name="Turgeon B."/>
            <person name="Goodwin S."/>
            <person name="Spatafora J."/>
            <person name="Crous P."/>
            <person name="Grigoriev I."/>
        </authorList>
    </citation>
    <scope>NUCLEOTIDE SEQUENCE</scope>
    <source>
        <strain evidence="2">CBS 627.86</strain>
    </source>
</reference>